<accession>A0ABT0SC28</accession>
<evidence type="ECO:0000259" key="4">
    <source>
        <dbReference type="SMART" id="SM00563"/>
    </source>
</evidence>
<evidence type="ECO:0000256" key="1">
    <source>
        <dbReference type="ARBA" id="ARBA00005189"/>
    </source>
</evidence>
<protein>
    <submittedName>
        <fullName evidence="5">Lysophospholipid acyltransferase family protein</fullName>
    </submittedName>
</protein>
<dbReference type="PANTHER" id="PTHR10434:SF9">
    <property type="entry name" value="PHOSPHOLIPID_GLYCEROL ACYLTRANSFERASE DOMAIN-CONTAINING PROTEIN"/>
    <property type="match status" value="1"/>
</dbReference>
<keyword evidence="2" id="KW-0808">Transferase</keyword>
<dbReference type="GO" id="GO:0016746">
    <property type="term" value="F:acyltransferase activity"/>
    <property type="evidence" value="ECO:0007669"/>
    <property type="project" value="UniProtKB-KW"/>
</dbReference>
<evidence type="ECO:0000313" key="5">
    <source>
        <dbReference type="EMBL" id="MCL6741674.1"/>
    </source>
</evidence>
<proteinExistence type="predicted"/>
<dbReference type="Proteomes" id="UP001165383">
    <property type="component" value="Unassembled WGS sequence"/>
</dbReference>
<evidence type="ECO:0000256" key="3">
    <source>
        <dbReference type="ARBA" id="ARBA00023315"/>
    </source>
</evidence>
<sequence length="205" mass="23225">MDHRLGPRLIDTNLQLNWLERLVRWLLLQWFYRSGWSISGQLPPDRKFVIMGASHTSNWDFLVFMGAVHAVGRQIRFVGKHSLFRWPLGGFMRALGGVPVDRSKSQDLVSQVVDQFRAHDDFILVVAPEGTRSFTTQWKSGFYQIALKAGVPILAAGPDYPTRRAVFGALIHPTGQYQADMKPAFAFFRTITPKHPERAGFPDGC</sequence>
<dbReference type="SUPFAM" id="SSF69593">
    <property type="entry name" value="Glycerol-3-phosphate (1)-acyltransferase"/>
    <property type="match status" value="1"/>
</dbReference>
<keyword evidence="6" id="KW-1185">Reference proteome</keyword>
<dbReference type="SMART" id="SM00563">
    <property type="entry name" value="PlsC"/>
    <property type="match status" value="1"/>
</dbReference>
<dbReference type="InterPro" id="IPR002123">
    <property type="entry name" value="Plipid/glycerol_acylTrfase"/>
</dbReference>
<dbReference type="RefSeq" id="WP_249916046.1">
    <property type="nucleotide sequence ID" value="NZ_JAMGBB010000001.1"/>
</dbReference>
<comment type="caution">
    <text evidence="5">The sequence shown here is derived from an EMBL/GenBank/DDBJ whole genome shotgun (WGS) entry which is preliminary data.</text>
</comment>
<name>A0ABT0SC28_9SPHN</name>
<dbReference type="CDD" id="cd07988">
    <property type="entry name" value="LPLAT_ABO13168-like"/>
    <property type="match status" value="1"/>
</dbReference>
<dbReference type="Pfam" id="PF01553">
    <property type="entry name" value="Acyltransferase"/>
    <property type="match status" value="1"/>
</dbReference>
<reference evidence="5" key="1">
    <citation type="submission" date="2022-05" db="EMBL/GenBank/DDBJ databases">
        <authorList>
            <person name="Jo J.-H."/>
            <person name="Im W.-T."/>
        </authorList>
    </citation>
    <scope>NUCLEOTIDE SEQUENCE</scope>
    <source>
        <strain evidence="5">RB56-2</strain>
    </source>
</reference>
<dbReference type="EMBL" id="JAMGBB010000001">
    <property type="protein sequence ID" value="MCL6741674.1"/>
    <property type="molecule type" value="Genomic_DNA"/>
</dbReference>
<comment type="pathway">
    <text evidence="1">Lipid metabolism.</text>
</comment>
<evidence type="ECO:0000313" key="6">
    <source>
        <dbReference type="Proteomes" id="UP001165383"/>
    </source>
</evidence>
<dbReference type="PANTHER" id="PTHR10434">
    <property type="entry name" value="1-ACYL-SN-GLYCEROL-3-PHOSPHATE ACYLTRANSFERASE"/>
    <property type="match status" value="1"/>
</dbReference>
<evidence type="ECO:0000256" key="2">
    <source>
        <dbReference type="ARBA" id="ARBA00022679"/>
    </source>
</evidence>
<organism evidence="5 6">
    <name type="scientific">Sphingomonas brevis</name>
    <dbReference type="NCBI Taxonomy" id="2908206"/>
    <lineage>
        <taxon>Bacteria</taxon>
        <taxon>Pseudomonadati</taxon>
        <taxon>Pseudomonadota</taxon>
        <taxon>Alphaproteobacteria</taxon>
        <taxon>Sphingomonadales</taxon>
        <taxon>Sphingomonadaceae</taxon>
        <taxon>Sphingomonas</taxon>
    </lineage>
</organism>
<gene>
    <name evidence="5" type="ORF">LZ518_11075</name>
</gene>
<keyword evidence="3 5" id="KW-0012">Acyltransferase</keyword>
<feature type="domain" description="Phospholipid/glycerol acyltransferase" evidence="4">
    <location>
        <begin position="49"/>
        <end position="161"/>
    </location>
</feature>